<evidence type="ECO:0000313" key="3">
    <source>
        <dbReference type="Proteomes" id="UP001287356"/>
    </source>
</evidence>
<protein>
    <submittedName>
        <fullName evidence="2">Heterokaryon incompatibility protein-domain-containing protein</fullName>
    </submittedName>
</protein>
<dbReference type="PANTHER" id="PTHR33112">
    <property type="entry name" value="DOMAIN PROTEIN, PUTATIVE-RELATED"/>
    <property type="match status" value="1"/>
</dbReference>
<comment type="caution">
    <text evidence="2">The sequence shown here is derived from an EMBL/GenBank/DDBJ whole genome shotgun (WGS) entry which is preliminary data.</text>
</comment>
<dbReference type="Proteomes" id="UP001287356">
    <property type="component" value="Unassembled WGS sequence"/>
</dbReference>
<dbReference type="InterPro" id="IPR010730">
    <property type="entry name" value="HET"/>
</dbReference>
<evidence type="ECO:0000259" key="1">
    <source>
        <dbReference type="Pfam" id="PF06985"/>
    </source>
</evidence>
<reference evidence="2" key="2">
    <citation type="submission" date="2023-06" db="EMBL/GenBank/DDBJ databases">
        <authorList>
            <consortium name="Lawrence Berkeley National Laboratory"/>
            <person name="Haridas S."/>
            <person name="Hensen N."/>
            <person name="Bonometti L."/>
            <person name="Westerberg I."/>
            <person name="Brannstrom I.O."/>
            <person name="Guillou S."/>
            <person name="Cros-Aarteil S."/>
            <person name="Calhoun S."/>
            <person name="Kuo A."/>
            <person name="Mondo S."/>
            <person name="Pangilinan J."/>
            <person name="Riley R."/>
            <person name="Labutti K."/>
            <person name="Andreopoulos B."/>
            <person name="Lipzen A."/>
            <person name="Chen C."/>
            <person name="Yanf M."/>
            <person name="Daum C."/>
            <person name="Ng V."/>
            <person name="Clum A."/>
            <person name="Steindorff A."/>
            <person name="Ohm R."/>
            <person name="Martin F."/>
            <person name="Silar P."/>
            <person name="Natvig D."/>
            <person name="Lalanne C."/>
            <person name="Gautier V."/>
            <person name="Ament-Velasquez S.L."/>
            <person name="Kruys A."/>
            <person name="Hutchinson M.I."/>
            <person name="Powell A.J."/>
            <person name="Barry K."/>
            <person name="Miller A.N."/>
            <person name="Grigoriev I.V."/>
            <person name="Debuchy R."/>
            <person name="Gladieux P."/>
            <person name="Thoren M.H."/>
            <person name="Johannesson H."/>
        </authorList>
    </citation>
    <scope>NUCLEOTIDE SEQUENCE</scope>
    <source>
        <strain evidence="2">CBS 958.72</strain>
    </source>
</reference>
<accession>A0AAE0JWJ3</accession>
<feature type="domain" description="Heterokaryon incompatibility" evidence="1">
    <location>
        <begin position="72"/>
        <end position="224"/>
    </location>
</feature>
<sequence>MFDIKSNNDGRLSPESISFIQERLAIYLVGGPGHSSCRPNPNFTIDYPQRMLKITAEQVFLVDFDSSNIANFAALSYCWGDKHTLELKPPLRLTAATLHNIRSGVQISELPLTLKQAIDICGYLDLEYIWIDALCIIQDNPSDWAREAKKMATVYATSAVTIIAASSTSCHSGFLTTTRNLFIVNTPPHPPLRLVAQPGRLSGFYSEIHITSDHIDKRGWTLQEELLSTRYIKFTEDDVQWMCGSGTECICGQPTARDKLRPFLTTEYEEIQRQPREEWLSIAAGLANRHFSVATDKLQALSGLARMNESEMQSIYVAGIWKSHMQPEPNSTSTRTALAWKVKDIGRCYEAYVAPSFSWASLDSSIFLYDNVPARSVCDIITVGTTPTSPSDPFGRVSDGFLTISGPVLPCVISGSGEDRLTYHVGIEWDLEATFLYCSLDCPVRRILLDDDEHTLHRHPHGETKFESTAAHVIVLYLGSSTMMGLVLGREPGRGCYQRIAFVHAKLTNAAVTQLNKLERHHRQEITIR</sequence>
<evidence type="ECO:0000313" key="2">
    <source>
        <dbReference type="EMBL" id="KAK3365347.1"/>
    </source>
</evidence>
<reference evidence="2" key="1">
    <citation type="journal article" date="2023" name="Mol. Phylogenet. Evol.">
        <title>Genome-scale phylogeny and comparative genomics of the fungal order Sordariales.</title>
        <authorList>
            <person name="Hensen N."/>
            <person name="Bonometti L."/>
            <person name="Westerberg I."/>
            <person name="Brannstrom I.O."/>
            <person name="Guillou S."/>
            <person name="Cros-Aarteil S."/>
            <person name="Calhoun S."/>
            <person name="Haridas S."/>
            <person name="Kuo A."/>
            <person name="Mondo S."/>
            <person name="Pangilinan J."/>
            <person name="Riley R."/>
            <person name="LaButti K."/>
            <person name="Andreopoulos B."/>
            <person name="Lipzen A."/>
            <person name="Chen C."/>
            <person name="Yan M."/>
            <person name="Daum C."/>
            <person name="Ng V."/>
            <person name="Clum A."/>
            <person name="Steindorff A."/>
            <person name="Ohm R.A."/>
            <person name="Martin F."/>
            <person name="Silar P."/>
            <person name="Natvig D.O."/>
            <person name="Lalanne C."/>
            <person name="Gautier V."/>
            <person name="Ament-Velasquez S.L."/>
            <person name="Kruys A."/>
            <person name="Hutchinson M.I."/>
            <person name="Powell A.J."/>
            <person name="Barry K."/>
            <person name="Miller A.N."/>
            <person name="Grigoriev I.V."/>
            <person name="Debuchy R."/>
            <person name="Gladieux P."/>
            <person name="Hiltunen Thoren M."/>
            <person name="Johannesson H."/>
        </authorList>
    </citation>
    <scope>NUCLEOTIDE SEQUENCE</scope>
    <source>
        <strain evidence="2">CBS 958.72</strain>
    </source>
</reference>
<dbReference type="Pfam" id="PF06985">
    <property type="entry name" value="HET"/>
    <property type="match status" value="1"/>
</dbReference>
<keyword evidence="3" id="KW-1185">Reference proteome</keyword>
<gene>
    <name evidence="2" type="ORF">B0T24DRAFT_584191</name>
</gene>
<organism evidence="2 3">
    <name type="scientific">Lasiosphaeria ovina</name>
    <dbReference type="NCBI Taxonomy" id="92902"/>
    <lineage>
        <taxon>Eukaryota</taxon>
        <taxon>Fungi</taxon>
        <taxon>Dikarya</taxon>
        <taxon>Ascomycota</taxon>
        <taxon>Pezizomycotina</taxon>
        <taxon>Sordariomycetes</taxon>
        <taxon>Sordariomycetidae</taxon>
        <taxon>Sordariales</taxon>
        <taxon>Lasiosphaeriaceae</taxon>
        <taxon>Lasiosphaeria</taxon>
    </lineage>
</organism>
<dbReference type="PANTHER" id="PTHR33112:SF16">
    <property type="entry name" value="HETEROKARYON INCOMPATIBILITY DOMAIN-CONTAINING PROTEIN"/>
    <property type="match status" value="1"/>
</dbReference>
<proteinExistence type="predicted"/>
<dbReference type="AlphaFoldDB" id="A0AAE0JWJ3"/>
<name>A0AAE0JWJ3_9PEZI</name>
<dbReference type="EMBL" id="JAULSN010000009">
    <property type="protein sequence ID" value="KAK3365347.1"/>
    <property type="molecule type" value="Genomic_DNA"/>
</dbReference>